<reference evidence="2" key="1">
    <citation type="submission" date="2014-05" db="EMBL/GenBank/DDBJ databases">
        <authorList>
            <person name="Chronopoulou M."/>
        </authorList>
    </citation>
    <scope>NUCLEOTIDE SEQUENCE</scope>
    <source>
        <tissue evidence="2">Whole organism</tissue>
    </source>
</reference>
<dbReference type="EMBL" id="HACA01032742">
    <property type="protein sequence ID" value="CDW50103.1"/>
    <property type="molecule type" value="Transcribed_RNA"/>
</dbReference>
<sequence>MEINEGSAILQTLENGGEIEIPSVDEEFQK</sequence>
<proteinExistence type="predicted"/>
<evidence type="ECO:0000256" key="1">
    <source>
        <dbReference type="SAM" id="MobiDB-lite"/>
    </source>
</evidence>
<name>A0A0K2VHZ5_LEPSM</name>
<feature type="region of interest" description="Disordered" evidence="1">
    <location>
        <begin position="1"/>
        <end position="30"/>
    </location>
</feature>
<accession>A0A0K2VHZ5</accession>
<protein>
    <submittedName>
        <fullName evidence="2">Uncharacterized protein</fullName>
    </submittedName>
</protein>
<dbReference type="AlphaFoldDB" id="A0A0K2VHZ5"/>
<organism evidence="2">
    <name type="scientific">Lepeophtheirus salmonis</name>
    <name type="common">Salmon louse</name>
    <name type="synonym">Caligus salmonis</name>
    <dbReference type="NCBI Taxonomy" id="72036"/>
    <lineage>
        <taxon>Eukaryota</taxon>
        <taxon>Metazoa</taxon>
        <taxon>Ecdysozoa</taxon>
        <taxon>Arthropoda</taxon>
        <taxon>Crustacea</taxon>
        <taxon>Multicrustacea</taxon>
        <taxon>Hexanauplia</taxon>
        <taxon>Copepoda</taxon>
        <taxon>Siphonostomatoida</taxon>
        <taxon>Caligidae</taxon>
        <taxon>Lepeophtheirus</taxon>
    </lineage>
</organism>
<evidence type="ECO:0000313" key="2">
    <source>
        <dbReference type="EMBL" id="CDW50103.1"/>
    </source>
</evidence>